<dbReference type="AlphaFoldDB" id="A0A6A5TIR3"/>
<sequence length="351" mass="39750">MQPALVHVCKSCSCSTIIPFSAFVFSQNNSCSHCGVISTGININDGGKKEDENANMQQEELARLFSAHMSLSQAPLQHQISQPEPQQEQQMHQEEPPTYPEIEQISQPITYISQHYTHSHHVVPVRHTASAPPTTHAEPSELEAVLIRNSIDPTLLSPSQIDLFHKADGDQRLRLLELWRISPPQRRQQYPSEMVNDTSRQLYDWAPTSLAQEEAMAKLRYESLMEEKAQQDEIRKHEQELDQSMDLGMDSDAVQATREMLASSAEPYIVSGYDMLAARDYEQSTLAAANRLKESNRYNQATDPVYNHTDGNGGLWEKNVGSILDMENQYGAFAHARDHDVRPVYVDDEMM</sequence>
<gene>
    <name evidence="2" type="ORF">CC80DRAFT_496615</name>
</gene>
<evidence type="ECO:0000313" key="3">
    <source>
        <dbReference type="Proteomes" id="UP000800035"/>
    </source>
</evidence>
<feature type="non-terminal residue" evidence="2">
    <location>
        <position position="351"/>
    </location>
</feature>
<evidence type="ECO:0000313" key="2">
    <source>
        <dbReference type="EMBL" id="KAF1950696.1"/>
    </source>
</evidence>
<reference evidence="2" key="1">
    <citation type="journal article" date="2020" name="Stud. Mycol.">
        <title>101 Dothideomycetes genomes: a test case for predicting lifestyles and emergence of pathogens.</title>
        <authorList>
            <person name="Haridas S."/>
            <person name="Albert R."/>
            <person name="Binder M."/>
            <person name="Bloem J."/>
            <person name="Labutti K."/>
            <person name="Salamov A."/>
            <person name="Andreopoulos B."/>
            <person name="Baker S."/>
            <person name="Barry K."/>
            <person name="Bills G."/>
            <person name="Bluhm B."/>
            <person name="Cannon C."/>
            <person name="Castanera R."/>
            <person name="Culley D."/>
            <person name="Daum C."/>
            <person name="Ezra D."/>
            <person name="Gonzalez J."/>
            <person name="Henrissat B."/>
            <person name="Kuo A."/>
            <person name="Liang C."/>
            <person name="Lipzen A."/>
            <person name="Lutzoni F."/>
            <person name="Magnuson J."/>
            <person name="Mondo S."/>
            <person name="Nolan M."/>
            <person name="Ohm R."/>
            <person name="Pangilinan J."/>
            <person name="Park H.-J."/>
            <person name="Ramirez L."/>
            <person name="Alfaro M."/>
            <person name="Sun H."/>
            <person name="Tritt A."/>
            <person name="Yoshinaga Y."/>
            <person name="Zwiers L.-H."/>
            <person name="Turgeon B."/>
            <person name="Goodwin S."/>
            <person name="Spatafora J."/>
            <person name="Crous P."/>
            <person name="Grigoriev I."/>
        </authorList>
    </citation>
    <scope>NUCLEOTIDE SEQUENCE</scope>
    <source>
        <strain evidence="2">CBS 675.92</strain>
    </source>
</reference>
<dbReference type="OrthoDB" id="5357075at2759"/>
<accession>A0A6A5TIR3</accession>
<proteinExistence type="predicted"/>
<dbReference type="EMBL" id="ML977023">
    <property type="protein sequence ID" value="KAF1950696.1"/>
    <property type="molecule type" value="Genomic_DNA"/>
</dbReference>
<protein>
    <submittedName>
        <fullName evidence="2">Uncharacterized protein</fullName>
    </submittedName>
</protein>
<name>A0A6A5TIR3_9PLEO</name>
<feature type="compositionally biased region" description="Low complexity" evidence="1">
    <location>
        <begin position="77"/>
        <end position="90"/>
    </location>
</feature>
<keyword evidence="3" id="KW-1185">Reference proteome</keyword>
<feature type="region of interest" description="Disordered" evidence="1">
    <location>
        <begin position="76"/>
        <end position="96"/>
    </location>
</feature>
<evidence type="ECO:0000256" key="1">
    <source>
        <dbReference type="SAM" id="MobiDB-lite"/>
    </source>
</evidence>
<organism evidence="2 3">
    <name type="scientific">Byssothecium circinans</name>
    <dbReference type="NCBI Taxonomy" id="147558"/>
    <lineage>
        <taxon>Eukaryota</taxon>
        <taxon>Fungi</taxon>
        <taxon>Dikarya</taxon>
        <taxon>Ascomycota</taxon>
        <taxon>Pezizomycotina</taxon>
        <taxon>Dothideomycetes</taxon>
        <taxon>Pleosporomycetidae</taxon>
        <taxon>Pleosporales</taxon>
        <taxon>Massarineae</taxon>
        <taxon>Massarinaceae</taxon>
        <taxon>Byssothecium</taxon>
    </lineage>
</organism>
<dbReference type="Proteomes" id="UP000800035">
    <property type="component" value="Unassembled WGS sequence"/>
</dbReference>